<evidence type="ECO:0000313" key="7">
    <source>
        <dbReference type="EMBL" id="WIT13472.1"/>
    </source>
</evidence>
<dbReference type="Pfam" id="PF01810">
    <property type="entry name" value="LysE"/>
    <property type="match status" value="1"/>
</dbReference>
<dbReference type="EMBL" id="CP116346">
    <property type="protein sequence ID" value="WIT13472.1"/>
    <property type="molecule type" value="Genomic_DNA"/>
</dbReference>
<gene>
    <name evidence="7" type="ORF">PFX98_07620</name>
</gene>
<dbReference type="Proteomes" id="UP001177769">
    <property type="component" value="Chromosome"/>
</dbReference>
<dbReference type="GO" id="GO:0033228">
    <property type="term" value="P:cysteine export across plasma membrane"/>
    <property type="evidence" value="ECO:0007669"/>
    <property type="project" value="TreeGrafter"/>
</dbReference>
<accession>A0AA95NHY3</accession>
<feature type="transmembrane region" description="Helical" evidence="6">
    <location>
        <begin position="187"/>
        <end position="204"/>
    </location>
</feature>
<keyword evidence="5 6" id="KW-0472">Membrane</keyword>
<evidence type="ECO:0000256" key="1">
    <source>
        <dbReference type="ARBA" id="ARBA00004651"/>
    </source>
</evidence>
<dbReference type="KEGG" id="pais:PFX98_07620"/>
<dbReference type="AlphaFoldDB" id="A0AA95NHY3"/>
<dbReference type="PANTHER" id="PTHR30086">
    <property type="entry name" value="ARGININE EXPORTER PROTEIN ARGO"/>
    <property type="match status" value="1"/>
</dbReference>
<feature type="transmembrane region" description="Helical" evidence="6">
    <location>
        <begin position="42"/>
        <end position="67"/>
    </location>
</feature>
<dbReference type="PANTHER" id="PTHR30086:SF20">
    <property type="entry name" value="ARGININE EXPORTER PROTEIN ARGO-RELATED"/>
    <property type="match status" value="1"/>
</dbReference>
<reference evidence="7" key="1">
    <citation type="submission" date="2023-01" db="EMBL/GenBank/DDBJ databases">
        <title>Whole genome sequence of Paucibacter sp. S2-9 isolated from pond sediment.</title>
        <authorList>
            <person name="Jung J.Y."/>
        </authorList>
    </citation>
    <scope>NUCLEOTIDE SEQUENCE</scope>
    <source>
        <strain evidence="7">S2-9</strain>
    </source>
</reference>
<evidence type="ECO:0000256" key="3">
    <source>
        <dbReference type="ARBA" id="ARBA00022692"/>
    </source>
</evidence>
<feature type="transmembrane region" description="Helical" evidence="6">
    <location>
        <begin position="147"/>
        <end position="171"/>
    </location>
</feature>
<organism evidence="7 8">
    <name type="scientific">Paucibacter sediminis</name>
    <dbReference type="NCBI Taxonomy" id="3019553"/>
    <lineage>
        <taxon>Bacteria</taxon>
        <taxon>Pseudomonadati</taxon>
        <taxon>Pseudomonadota</taxon>
        <taxon>Betaproteobacteria</taxon>
        <taxon>Burkholderiales</taxon>
        <taxon>Sphaerotilaceae</taxon>
        <taxon>Roseateles</taxon>
    </lineage>
</organism>
<evidence type="ECO:0000256" key="6">
    <source>
        <dbReference type="SAM" id="Phobius"/>
    </source>
</evidence>
<protein>
    <submittedName>
        <fullName evidence="7">LysE family translocator</fullName>
    </submittedName>
</protein>
<evidence type="ECO:0000256" key="2">
    <source>
        <dbReference type="ARBA" id="ARBA00022475"/>
    </source>
</evidence>
<comment type="subcellular location">
    <subcellularLocation>
        <location evidence="1">Cell membrane</location>
        <topology evidence="1">Multi-pass membrane protein</topology>
    </subcellularLocation>
</comment>
<feature type="transmembrane region" description="Helical" evidence="6">
    <location>
        <begin position="74"/>
        <end position="92"/>
    </location>
</feature>
<evidence type="ECO:0000313" key="8">
    <source>
        <dbReference type="Proteomes" id="UP001177769"/>
    </source>
</evidence>
<evidence type="ECO:0000256" key="5">
    <source>
        <dbReference type="ARBA" id="ARBA00023136"/>
    </source>
</evidence>
<proteinExistence type="predicted"/>
<evidence type="ECO:0000256" key="4">
    <source>
        <dbReference type="ARBA" id="ARBA00022989"/>
    </source>
</evidence>
<dbReference type="GO" id="GO:0005886">
    <property type="term" value="C:plasma membrane"/>
    <property type="evidence" value="ECO:0007669"/>
    <property type="project" value="UniProtKB-SubCell"/>
</dbReference>
<keyword evidence="8" id="KW-1185">Reference proteome</keyword>
<name>A0AA95NHY3_9BURK</name>
<keyword evidence="2" id="KW-1003">Cell membrane</keyword>
<sequence>MMDLPTLLAVAAFATVTSITPGPNNMMLLASGVNHGFKASTPHMLGISIGFMVLLAATGLGLGALLLQWPRVGLAMKAVGIAYLVWLAWRLWRAEAPRAGVDAEASAVAAGPRMGFWAAAGFQWVNPKAWMMAIGAVAGFLAPGEGALAACLLALVCALVNFPCIAVWTYAGARLSRQLAEPAKRRAFNTTMAVLLLASIWPMLKA</sequence>
<keyword evidence="3 6" id="KW-0812">Transmembrane</keyword>
<dbReference type="InterPro" id="IPR001123">
    <property type="entry name" value="LeuE-type"/>
</dbReference>
<dbReference type="GO" id="GO:0015171">
    <property type="term" value="F:amino acid transmembrane transporter activity"/>
    <property type="evidence" value="ECO:0007669"/>
    <property type="project" value="TreeGrafter"/>
</dbReference>
<keyword evidence="4 6" id="KW-1133">Transmembrane helix</keyword>
<dbReference type="RefSeq" id="WP_285234587.1">
    <property type="nucleotide sequence ID" value="NZ_CP116346.1"/>
</dbReference>